<dbReference type="Pfam" id="PF02673">
    <property type="entry name" value="BacA"/>
    <property type="match status" value="1"/>
</dbReference>
<dbReference type="GO" id="GO:0009252">
    <property type="term" value="P:peptidoglycan biosynthetic process"/>
    <property type="evidence" value="ECO:0007669"/>
    <property type="project" value="UniProtKB-KW"/>
</dbReference>
<evidence type="ECO:0000313" key="16">
    <source>
        <dbReference type="Proteomes" id="UP000287687"/>
    </source>
</evidence>
<name>A0A3S3RG02_9HYPH</name>
<evidence type="ECO:0000256" key="3">
    <source>
        <dbReference type="ARBA" id="ARBA00012374"/>
    </source>
</evidence>
<accession>A0A3S3RG02</accession>
<keyword evidence="14" id="KW-0133">Cell shape</keyword>
<keyword evidence="10 14" id="KW-0046">Antibiotic resistance</keyword>
<evidence type="ECO:0000256" key="5">
    <source>
        <dbReference type="ARBA" id="ARBA00022475"/>
    </source>
</evidence>
<dbReference type="Proteomes" id="UP000287687">
    <property type="component" value="Unassembled WGS sequence"/>
</dbReference>
<evidence type="ECO:0000256" key="1">
    <source>
        <dbReference type="ARBA" id="ARBA00004651"/>
    </source>
</evidence>
<dbReference type="GO" id="GO:0050380">
    <property type="term" value="F:undecaprenyl-diphosphatase activity"/>
    <property type="evidence" value="ECO:0007669"/>
    <property type="project" value="UniProtKB-UniRule"/>
</dbReference>
<keyword evidence="14" id="KW-0573">Peptidoglycan synthesis</keyword>
<protein>
    <recommendedName>
        <fullName evidence="4 14">Undecaprenyl-diphosphatase</fullName>
        <ecNumber evidence="3 14">3.6.1.27</ecNumber>
    </recommendedName>
    <alternativeName>
        <fullName evidence="12 14">Bacitracin resistance protein</fullName>
    </alternativeName>
    <alternativeName>
        <fullName evidence="11 14">Undecaprenyl pyrophosphate phosphatase</fullName>
    </alternativeName>
</protein>
<dbReference type="InterPro" id="IPR003824">
    <property type="entry name" value="UppP"/>
</dbReference>
<keyword evidence="6 14" id="KW-0812">Transmembrane</keyword>
<feature type="transmembrane region" description="Helical" evidence="14">
    <location>
        <begin position="41"/>
        <end position="61"/>
    </location>
</feature>
<evidence type="ECO:0000256" key="13">
    <source>
        <dbReference type="ARBA" id="ARBA00047594"/>
    </source>
</evidence>
<evidence type="ECO:0000256" key="2">
    <source>
        <dbReference type="ARBA" id="ARBA00010621"/>
    </source>
</evidence>
<comment type="catalytic activity">
    <reaction evidence="13 14">
        <text>di-trans,octa-cis-undecaprenyl diphosphate + H2O = di-trans,octa-cis-undecaprenyl phosphate + phosphate + H(+)</text>
        <dbReference type="Rhea" id="RHEA:28094"/>
        <dbReference type="ChEBI" id="CHEBI:15377"/>
        <dbReference type="ChEBI" id="CHEBI:15378"/>
        <dbReference type="ChEBI" id="CHEBI:43474"/>
        <dbReference type="ChEBI" id="CHEBI:58405"/>
        <dbReference type="ChEBI" id="CHEBI:60392"/>
        <dbReference type="EC" id="3.6.1.27"/>
    </reaction>
</comment>
<dbReference type="GO" id="GO:0005886">
    <property type="term" value="C:plasma membrane"/>
    <property type="evidence" value="ECO:0007669"/>
    <property type="project" value="UniProtKB-SubCell"/>
</dbReference>
<reference evidence="15 16" key="1">
    <citation type="submission" date="2019-01" db="EMBL/GenBank/DDBJ databases">
        <title>The draft genome of Rhizobium sp. 24NR.</title>
        <authorList>
            <person name="Liu L."/>
            <person name="Liang L."/>
            <person name="Shi S."/>
            <person name="Xu L."/>
            <person name="Wang X."/>
            <person name="Li L."/>
            <person name="Zhang X."/>
        </authorList>
    </citation>
    <scope>NUCLEOTIDE SEQUENCE [LARGE SCALE GENOMIC DNA]</scope>
    <source>
        <strain evidence="15 16">24NR</strain>
    </source>
</reference>
<evidence type="ECO:0000256" key="8">
    <source>
        <dbReference type="ARBA" id="ARBA00022989"/>
    </source>
</evidence>
<dbReference type="GO" id="GO:0008360">
    <property type="term" value="P:regulation of cell shape"/>
    <property type="evidence" value="ECO:0007669"/>
    <property type="project" value="UniProtKB-KW"/>
</dbReference>
<dbReference type="PANTHER" id="PTHR30622:SF3">
    <property type="entry name" value="UNDECAPRENYL-DIPHOSPHATASE"/>
    <property type="match status" value="1"/>
</dbReference>
<dbReference type="NCBIfam" id="NF001390">
    <property type="entry name" value="PRK00281.1-4"/>
    <property type="match status" value="1"/>
</dbReference>
<dbReference type="EC" id="3.6.1.27" evidence="3 14"/>
<evidence type="ECO:0000256" key="12">
    <source>
        <dbReference type="ARBA" id="ARBA00032932"/>
    </source>
</evidence>
<evidence type="ECO:0000256" key="6">
    <source>
        <dbReference type="ARBA" id="ARBA00022692"/>
    </source>
</evidence>
<dbReference type="PANTHER" id="PTHR30622">
    <property type="entry name" value="UNDECAPRENYL-DIPHOSPHATASE"/>
    <property type="match status" value="1"/>
</dbReference>
<comment type="subcellular location">
    <subcellularLocation>
        <location evidence="1 14">Cell membrane</location>
        <topology evidence="1 14">Multi-pass membrane protein</topology>
    </subcellularLocation>
</comment>
<feature type="transmembrane region" description="Helical" evidence="14">
    <location>
        <begin position="245"/>
        <end position="264"/>
    </location>
</feature>
<evidence type="ECO:0000256" key="7">
    <source>
        <dbReference type="ARBA" id="ARBA00022801"/>
    </source>
</evidence>
<dbReference type="GO" id="GO:0071555">
    <property type="term" value="P:cell wall organization"/>
    <property type="evidence" value="ECO:0007669"/>
    <property type="project" value="UniProtKB-KW"/>
</dbReference>
<keyword evidence="16" id="KW-1185">Reference proteome</keyword>
<organism evidence="15 16">
    <name type="scientific">Neorhizobium lilium</name>
    <dbReference type="NCBI Taxonomy" id="2503024"/>
    <lineage>
        <taxon>Bacteria</taxon>
        <taxon>Pseudomonadati</taxon>
        <taxon>Pseudomonadota</taxon>
        <taxon>Alphaproteobacteria</taxon>
        <taxon>Hyphomicrobiales</taxon>
        <taxon>Rhizobiaceae</taxon>
        <taxon>Rhizobium/Agrobacterium group</taxon>
        <taxon>Neorhizobium</taxon>
    </lineage>
</organism>
<feature type="transmembrane region" description="Helical" evidence="14">
    <location>
        <begin position="76"/>
        <end position="94"/>
    </location>
</feature>
<feature type="transmembrane region" description="Helical" evidence="14">
    <location>
        <begin position="6"/>
        <end position="29"/>
    </location>
</feature>
<evidence type="ECO:0000256" key="11">
    <source>
        <dbReference type="ARBA" id="ARBA00032707"/>
    </source>
</evidence>
<evidence type="ECO:0000256" key="10">
    <source>
        <dbReference type="ARBA" id="ARBA00023251"/>
    </source>
</evidence>
<comment type="miscellaneous">
    <text evidence="14">Bacitracin is thought to be involved in the inhibition of peptidoglycan synthesis by sequestering undecaprenyl diphosphate, thereby reducing the pool of lipid carrier available.</text>
</comment>
<feature type="transmembrane region" description="Helical" evidence="14">
    <location>
        <begin position="163"/>
        <end position="191"/>
    </location>
</feature>
<evidence type="ECO:0000256" key="9">
    <source>
        <dbReference type="ARBA" id="ARBA00023136"/>
    </source>
</evidence>
<keyword evidence="5 14" id="KW-1003">Cell membrane</keyword>
<comment type="function">
    <text evidence="14">Catalyzes the dephosphorylation of undecaprenyl diphosphate (UPP). Confers resistance to bacitracin.</text>
</comment>
<dbReference type="AlphaFoldDB" id="A0A3S3RG02"/>
<evidence type="ECO:0000313" key="15">
    <source>
        <dbReference type="EMBL" id="RWX76765.1"/>
    </source>
</evidence>
<comment type="caution">
    <text evidence="15">The sequence shown here is derived from an EMBL/GenBank/DDBJ whole genome shotgun (WGS) entry which is preliminary data.</text>
</comment>
<feature type="transmembrane region" description="Helical" evidence="14">
    <location>
        <begin position="106"/>
        <end position="125"/>
    </location>
</feature>
<dbReference type="OrthoDB" id="9808289at2"/>
<evidence type="ECO:0000256" key="4">
    <source>
        <dbReference type="ARBA" id="ARBA00021581"/>
    </source>
</evidence>
<dbReference type="GO" id="GO:0046677">
    <property type="term" value="P:response to antibiotic"/>
    <property type="evidence" value="ECO:0007669"/>
    <property type="project" value="UniProtKB-UniRule"/>
</dbReference>
<comment type="similarity">
    <text evidence="2 14">Belongs to the UppP family.</text>
</comment>
<feature type="transmembrane region" description="Helical" evidence="14">
    <location>
        <begin position="137"/>
        <end position="156"/>
    </location>
</feature>
<sequence>MEYVNAVLLGIIEGVTEFLPISSTGHLIIAEQWLGRRSDMFNIVIQAGAILAVTIIYWNRLLSLVLGWRDPKNRRYAAKLIVAFLITAVLGLIVKKLGFQLPESAAPVAWALIIGGIWMIFAEWAAAKRPPYTSITWYVAILVGIAQVVAGVFPGLSRSGTTIFIAMLAGTGSRVAATEFAFLVGIPTMYAASGYELMKTIKDGSAANENWVSLGIAFAVSTVVAFVAVKWLLSYIQSNRFTAFAVYRIIIGVVLLGLVASGYLPQQGEDANAAPVATEMRPALAK</sequence>
<gene>
    <name evidence="14" type="primary">uppP</name>
    <name evidence="15" type="ORF">EPK99_13900</name>
</gene>
<evidence type="ECO:0000256" key="14">
    <source>
        <dbReference type="HAMAP-Rule" id="MF_01006"/>
    </source>
</evidence>
<keyword evidence="14" id="KW-0961">Cell wall biogenesis/degradation</keyword>
<keyword evidence="9 14" id="KW-0472">Membrane</keyword>
<dbReference type="EMBL" id="SBIP01000003">
    <property type="protein sequence ID" value="RWX76765.1"/>
    <property type="molecule type" value="Genomic_DNA"/>
</dbReference>
<feature type="transmembrane region" description="Helical" evidence="14">
    <location>
        <begin position="211"/>
        <end position="233"/>
    </location>
</feature>
<keyword evidence="7 14" id="KW-0378">Hydrolase</keyword>
<keyword evidence="8 14" id="KW-1133">Transmembrane helix</keyword>
<dbReference type="HAMAP" id="MF_01006">
    <property type="entry name" value="Undec_diphosphatase"/>
    <property type="match status" value="1"/>
</dbReference>
<proteinExistence type="inferred from homology"/>